<dbReference type="PROSITE" id="PS51318">
    <property type="entry name" value="TAT"/>
    <property type="match status" value="1"/>
</dbReference>
<dbReference type="EMBL" id="JACHDO010000001">
    <property type="protein sequence ID" value="MBB5489642.1"/>
    <property type="molecule type" value="Genomic_DNA"/>
</dbReference>
<evidence type="ECO:0000313" key="2">
    <source>
        <dbReference type="EMBL" id="MBB5489642.1"/>
    </source>
</evidence>
<dbReference type="Proteomes" id="UP000579647">
    <property type="component" value="Unassembled WGS sequence"/>
</dbReference>
<dbReference type="InterPro" id="IPR011089">
    <property type="entry name" value="GmrSD_C"/>
</dbReference>
<protein>
    <recommendedName>
        <fullName evidence="1">GmrSD restriction endonucleases C-terminal domain-containing protein</fullName>
    </recommendedName>
</protein>
<sequence length="228" mass="24897">MLPASPAPSPVTGVRRTVLGSLAVFAAAVLIAVLGWAAPALAHHILPPGIPSTSVAQTQLNGLTVRAKNNGSGYDRSLFPHWVVVSSPCDARQFVLRRDGHTVQVDGNCRPTSGRWSSEYDGVWTGNASEFDIDHMVPLYDAWRSGANTWSTDRRRAFANDVSSPQLWAVTASSNRSKGDRDPSAWMPPRTAIHCDYVKAWVNVKHRYDLSVTSTEKSSIQNTINTRC</sequence>
<keyword evidence="3" id="KW-1185">Reference proteome</keyword>
<dbReference type="InterPro" id="IPR006311">
    <property type="entry name" value="TAT_signal"/>
</dbReference>
<evidence type="ECO:0000313" key="3">
    <source>
        <dbReference type="Proteomes" id="UP000579647"/>
    </source>
</evidence>
<organism evidence="2 3">
    <name type="scientific">Nocardiopsis metallicus</name>
    <dbReference type="NCBI Taxonomy" id="179819"/>
    <lineage>
        <taxon>Bacteria</taxon>
        <taxon>Bacillati</taxon>
        <taxon>Actinomycetota</taxon>
        <taxon>Actinomycetes</taxon>
        <taxon>Streptosporangiales</taxon>
        <taxon>Nocardiopsidaceae</taxon>
        <taxon>Nocardiopsis</taxon>
    </lineage>
</organism>
<comment type="caution">
    <text evidence="2">The sequence shown here is derived from an EMBL/GenBank/DDBJ whole genome shotgun (WGS) entry which is preliminary data.</text>
</comment>
<feature type="domain" description="GmrSD restriction endonucleases C-terminal" evidence="1">
    <location>
        <begin position="126"/>
        <end position="217"/>
    </location>
</feature>
<gene>
    <name evidence="2" type="ORF">HNR07_000779</name>
</gene>
<evidence type="ECO:0000259" key="1">
    <source>
        <dbReference type="Pfam" id="PF07510"/>
    </source>
</evidence>
<dbReference type="Pfam" id="PF07510">
    <property type="entry name" value="GmrSD_C"/>
    <property type="match status" value="1"/>
</dbReference>
<reference evidence="2 3" key="1">
    <citation type="submission" date="2020-08" db="EMBL/GenBank/DDBJ databases">
        <title>Sequencing the genomes of 1000 actinobacteria strains.</title>
        <authorList>
            <person name="Klenk H.-P."/>
        </authorList>
    </citation>
    <scope>NUCLEOTIDE SEQUENCE [LARGE SCALE GENOMIC DNA]</scope>
    <source>
        <strain evidence="2 3">DSM 44598</strain>
    </source>
</reference>
<dbReference type="PANTHER" id="PTHR24094">
    <property type="entry name" value="SECRETED PROTEIN"/>
    <property type="match status" value="1"/>
</dbReference>
<proteinExistence type="predicted"/>
<dbReference type="PANTHER" id="PTHR24094:SF15">
    <property type="entry name" value="AMP-DEPENDENT SYNTHETASE_LIGASE DOMAIN-CONTAINING PROTEIN-RELATED"/>
    <property type="match status" value="1"/>
</dbReference>
<name>A0A840W0Q1_9ACTN</name>
<dbReference type="AlphaFoldDB" id="A0A840W0Q1"/>
<dbReference type="RefSeq" id="WP_184362004.1">
    <property type="nucleotide sequence ID" value="NZ_BAAAKM010000100.1"/>
</dbReference>
<accession>A0A840W0Q1</accession>